<dbReference type="Proteomes" id="UP001515500">
    <property type="component" value="Chromosome 19"/>
</dbReference>
<dbReference type="GO" id="GO:0006355">
    <property type="term" value="P:regulation of DNA-templated transcription"/>
    <property type="evidence" value="ECO:0007669"/>
    <property type="project" value="InterPro"/>
</dbReference>
<feature type="coiled-coil region" evidence="5">
    <location>
        <begin position="51"/>
        <end position="78"/>
    </location>
</feature>
<dbReference type="SUPFAM" id="SSF47459">
    <property type="entry name" value="HLH, helix-loop-helix DNA-binding domain"/>
    <property type="match status" value="1"/>
</dbReference>
<gene>
    <name evidence="7" type="primary">LOC120283326</name>
</gene>
<sequence>MSSRRSSHSRQSSSSPNITEDQIIDLISKLQALLPETRIRNTDRASAEKVLKETCRYIKKLQNEVEDLSEKLAELLTLTEETNSAQASLIRSLLM</sequence>
<dbReference type="RefSeq" id="XP_039145912.1">
    <property type="nucleotide sequence ID" value="XM_039289978.1"/>
</dbReference>
<evidence type="ECO:0000256" key="5">
    <source>
        <dbReference type="SAM" id="Coils"/>
    </source>
</evidence>
<dbReference type="Pfam" id="PF23174">
    <property type="entry name" value="bHLH_ILI"/>
    <property type="match status" value="1"/>
</dbReference>
<evidence type="ECO:0000313" key="7">
    <source>
        <dbReference type="RefSeq" id="XP_039145912.1"/>
    </source>
</evidence>
<reference evidence="7" key="1">
    <citation type="submission" date="2025-08" db="UniProtKB">
        <authorList>
            <consortium name="RefSeq"/>
        </authorList>
    </citation>
    <scope>IDENTIFICATION</scope>
</reference>
<accession>A0AB40D0K9</accession>
<dbReference type="GeneID" id="120283326"/>
<evidence type="ECO:0000256" key="4">
    <source>
        <dbReference type="ARBA" id="ARBA00023163"/>
    </source>
</evidence>
<dbReference type="Gene3D" id="4.10.280.10">
    <property type="entry name" value="Helix-loop-helix DNA-binding domain"/>
    <property type="match status" value="1"/>
</dbReference>
<keyword evidence="2" id="KW-0341">Growth regulation</keyword>
<comment type="similarity">
    <text evidence="1">Belongs to the bHLH protein family.</text>
</comment>
<dbReference type="InterPro" id="IPR036638">
    <property type="entry name" value="HLH_DNA-bd_sf"/>
</dbReference>
<evidence type="ECO:0000256" key="2">
    <source>
        <dbReference type="ARBA" id="ARBA00022604"/>
    </source>
</evidence>
<evidence type="ECO:0000256" key="3">
    <source>
        <dbReference type="ARBA" id="ARBA00023015"/>
    </source>
</evidence>
<organism evidence="6 7">
    <name type="scientific">Dioscorea cayennensis subsp. rotundata</name>
    <name type="common">White Guinea yam</name>
    <name type="synonym">Dioscorea rotundata</name>
    <dbReference type="NCBI Taxonomy" id="55577"/>
    <lineage>
        <taxon>Eukaryota</taxon>
        <taxon>Viridiplantae</taxon>
        <taxon>Streptophyta</taxon>
        <taxon>Embryophyta</taxon>
        <taxon>Tracheophyta</taxon>
        <taxon>Spermatophyta</taxon>
        <taxon>Magnoliopsida</taxon>
        <taxon>Liliopsida</taxon>
        <taxon>Dioscoreales</taxon>
        <taxon>Dioscoreaceae</taxon>
        <taxon>Dioscorea</taxon>
    </lineage>
</organism>
<dbReference type="GO" id="GO:0046983">
    <property type="term" value="F:protein dimerization activity"/>
    <property type="evidence" value="ECO:0007669"/>
    <property type="project" value="InterPro"/>
</dbReference>
<proteinExistence type="inferred from homology"/>
<keyword evidence="4" id="KW-0804">Transcription</keyword>
<keyword evidence="3" id="KW-0805">Transcription regulation</keyword>
<evidence type="ECO:0000256" key="1">
    <source>
        <dbReference type="ARBA" id="ARBA00005510"/>
    </source>
</evidence>
<keyword evidence="5" id="KW-0175">Coiled coil</keyword>
<dbReference type="GO" id="GO:0040008">
    <property type="term" value="P:regulation of growth"/>
    <property type="evidence" value="ECO:0007669"/>
    <property type="project" value="InterPro"/>
</dbReference>
<keyword evidence="6" id="KW-1185">Reference proteome</keyword>
<dbReference type="PANTHER" id="PTHR46446:SF38">
    <property type="entry name" value="TRANSCRIPTION FACTOR ILI6"/>
    <property type="match status" value="1"/>
</dbReference>
<name>A0AB40D0K9_DIOCR</name>
<protein>
    <submittedName>
        <fullName evidence="7">Transcription factor PRE6-like</fullName>
    </submittedName>
</protein>
<dbReference type="InterPro" id="IPR044293">
    <property type="entry name" value="PRE"/>
</dbReference>
<evidence type="ECO:0000313" key="6">
    <source>
        <dbReference type="Proteomes" id="UP001515500"/>
    </source>
</evidence>
<dbReference type="PANTHER" id="PTHR46446">
    <property type="entry name" value="TRANSCRIPTION FACTOR PRE"/>
    <property type="match status" value="1"/>
</dbReference>
<dbReference type="AlphaFoldDB" id="A0AB40D0K9"/>